<dbReference type="OrthoDB" id="7868439at2"/>
<dbReference type="AlphaFoldDB" id="A0A2T7G4N5"/>
<protein>
    <submittedName>
        <fullName evidence="1">Uncharacterized protein</fullName>
    </submittedName>
</protein>
<evidence type="ECO:0000313" key="1">
    <source>
        <dbReference type="EMBL" id="PVA09388.1"/>
    </source>
</evidence>
<keyword evidence="2" id="KW-1185">Reference proteome</keyword>
<organism evidence="1 2">
    <name type="scientific">Pelagivirga sediminicola</name>
    <dbReference type="NCBI Taxonomy" id="2170575"/>
    <lineage>
        <taxon>Bacteria</taxon>
        <taxon>Pseudomonadati</taxon>
        <taxon>Pseudomonadota</taxon>
        <taxon>Alphaproteobacteria</taxon>
        <taxon>Rhodobacterales</taxon>
        <taxon>Paracoccaceae</taxon>
        <taxon>Pelagivirga</taxon>
    </lineage>
</organism>
<evidence type="ECO:0000313" key="2">
    <source>
        <dbReference type="Proteomes" id="UP000244446"/>
    </source>
</evidence>
<dbReference type="RefSeq" id="WP_108692741.1">
    <property type="nucleotide sequence ID" value="NZ_QCYH01000008.1"/>
</dbReference>
<gene>
    <name evidence="1" type="ORF">DC366_13400</name>
</gene>
<proteinExistence type="predicted"/>
<reference evidence="1 2" key="1">
    <citation type="submission" date="2018-04" db="EMBL/GenBank/DDBJ databases">
        <title>Pelagivirga bohaiensis gen. nov., sp. nov., a bacterium isolated from the Bohai Sea.</title>
        <authorList>
            <person name="Ji X."/>
        </authorList>
    </citation>
    <scope>NUCLEOTIDE SEQUENCE [LARGE SCALE GENOMIC DNA]</scope>
    <source>
        <strain evidence="1 2">BH-SD19</strain>
    </source>
</reference>
<name>A0A2T7G4N5_9RHOB</name>
<comment type="caution">
    <text evidence="1">The sequence shown here is derived from an EMBL/GenBank/DDBJ whole genome shotgun (WGS) entry which is preliminary data.</text>
</comment>
<dbReference type="EMBL" id="QCYH01000008">
    <property type="protein sequence ID" value="PVA09388.1"/>
    <property type="molecule type" value="Genomic_DNA"/>
</dbReference>
<accession>A0A2T7G4N5</accession>
<dbReference type="Proteomes" id="UP000244446">
    <property type="component" value="Unassembled WGS sequence"/>
</dbReference>
<sequence>MQNTITVIDTKQARYDAVADTQKHLRQHGASLCDLLDALDDPAGFEAFCVLHSGLAAPFPDADTVNVALRDIRRIIAAQSASSLERISRERNIYAAEAAQWHGARLSDLIARFRHVG</sequence>